<sequence length="123" mass="14578">VMRNNSNESVKQQQLKQMQERFLERGYGLRVLERALEKAYVKATKPQNPIKRPALVFPITFHNQAHKVSNIVKKNWNMLAMEHTLPSEFREPPMICFRRNKNLKDILMKTDPVDSYARQQNLQ</sequence>
<keyword evidence="2" id="KW-1185">Reference proteome</keyword>
<feature type="non-terminal residue" evidence="1">
    <location>
        <position position="1"/>
    </location>
</feature>
<evidence type="ECO:0000313" key="1">
    <source>
        <dbReference type="EMBL" id="CAH2327864.1"/>
    </source>
</evidence>
<accession>A0AAD1TJQ1</accession>
<feature type="non-terminal residue" evidence="1">
    <location>
        <position position="123"/>
    </location>
</feature>
<reference evidence="1" key="1">
    <citation type="submission" date="2022-03" db="EMBL/GenBank/DDBJ databases">
        <authorList>
            <person name="Alioto T."/>
            <person name="Alioto T."/>
            <person name="Gomez Garrido J."/>
        </authorList>
    </citation>
    <scope>NUCLEOTIDE SEQUENCE</scope>
</reference>
<evidence type="ECO:0000313" key="2">
    <source>
        <dbReference type="Proteomes" id="UP001295444"/>
    </source>
</evidence>
<dbReference type="AlphaFoldDB" id="A0AAD1TJQ1"/>
<dbReference type="Proteomes" id="UP001295444">
    <property type="component" value="Chromosome 13"/>
</dbReference>
<proteinExistence type="predicted"/>
<protein>
    <submittedName>
        <fullName evidence="1">Uncharacterized protein</fullName>
    </submittedName>
</protein>
<organism evidence="1 2">
    <name type="scientific">Pelobates cultripes</name>
    <name type="common">Western spadefoot toad</name>
    <dbReference type="NCBI Taxonomy" id="61616"/>
    <lineage>
        <taxon>Eukaryota</taxon>
        <taxon>Metazoa</taxon>
        <taxon>Chordata</taxon>
        <taxon>Craniata</taxon>
        <taxon>Vertebrata</taxon>
        <taxon>Euteleostomi</taxon>
        <taxon>Amphibia</taxon>
        <taxon>Batrachia</taxon>
        <taxon>Anura</taxon>
        <taxon>Pelobatoidea</taxon>
        <taxon>Pelobatidae</taxon>
        <taxon>Pelobates</taxon>
    </lineage>
</organism>
<dbReference type="EMBL" id="OW240924">
    <property type="protein sequence ID" value="CAH2327864.1"/>
    <property type="molecule type" value="Genomic_DNA"/>
</dbReference>
<name>A0AAD1TJQ1_PELCU</name>
<gene>
    <name evidence="1" type="ORF">PECUL_23A011236</name>
</gene>